<dbReference type="GO" id="GO:0005886">
    <property type="term" value="C:plasma membrane"/>
    <property type="evidence" value="ECO:0007669"/>
    <property type="project" value="UniProtKB-SubCell"/>
</dbReference>
<feature type="transmembrane region" description="Helical" evidence="2">
    <location>
        <begin position="397"/>
        <end position="415"/>
    </location>
</feature>
<feature type="transmembrane region" description="Helical" evidence="2">
    <location>
        <begin position="161"/>
        <end position="183"/>
    </location>
</feature>
<feature type="transmembrane region" description="Helical" evidence="2">
    <location>
        <begin position="541"/>
        <end position="563"/>
    </location>
</feature>
<feature type="transmembrane region" description="Helical" evidence="2">
    <location>
        <begin position="329"/>
        <end position="350"/>
    </location>
</feature>
<evidence type="ECO:0000313" key="4">
    <source>
        <dbReference type="EMBL" id="SLN25197.1"/>
    </source>
</evidence>
<dbReference type="EMBL" id="FWFU01000001">
    <property type="protein sequence ID" value="SLN25197.1"/>
    <property type="molecule type" value="Genomic_DNA"/>
</dbReference>
<feature type="transmembrane region" description="Helical" evidence="2">
    <location>
        <begin position="66"/>
        <end position="83"/>
    </location>
</feature>
<feature type="transmembrane region" description="Helical" evidence="2">
    <location>
        <begin position="515"/>
        <end position="535"/>
    </location>
</feature>
<dbReference type="RefSeq" id="WP_085816627.1">
    <property type="nucleotide sequence ID" value="NZ_FWFU01000001.1"/>
</dbReference>
<organism evidence="4 5">
    <name type="scientific">Roseovarius halotolerans</name>
    <dbReference type="NCBI Taxonomy" id="505353"/>
    <lineage>
        <taxon>Bacteria</taxon>
        <taxon>Pseudomonadati</taxon>
        <taxon>Pseudomonadota</taxon>
        <taxon>Alphaproteobacteria</taxon>
        <taxon>Rhodobacterales</taxon>
        <taxon>Roseobacteraceae</taxon>
        <taxon>Roseovarius</taxon>
    </lineage>
</organism>
<keyword evidence="2" id="KW-0472">Membrane</keyword>
<keyword evidence="2" id="KW-0812">Transmembrane</keyword>
<evidence type="ECO:0000256" key="2">
    <source>
        <dbReference type="SAM" id="Phobius"/>
    </source>
</evidence>
<dbReference type="Proteomes" id="UP000193207">
    <property type="component" value="Unassembled WGS sequence"/>
</dbReference>
<dbReference type="PANTHER" id="PTHR43849:SF2">
    <property type="entry name" value="BLL3936 PROTEIN"/>
    <property type="match status" value="1"/>
</dbReference>
<reference evidence="4 5" key="1">
    <citation type="submission" date="2017-03" db="EMBL/GenBank/DDBJ databases">
        <authorList>
            <person name="Afonso C.L."/>
            <person name="Miller P.J."/>
            <person name="Scott M.A."/>
            <person name="Spackman E."/>
            <person name="Goraichik I."/>
            <person name="Dimitrov K.M."/>
            <person name="Suarez D.L."/>
            <person name="Swayne D.E."/>
        </authorList>
    </citation>
    <scope>NUCLEOTIDE SEQUENCE [LARGE SCALE GENOMIC DNA]</scope>
    <source>
        <strain evidence="4 5">CECT 8110</strain>
    </source>
</reference>
<feature type="transmembrane region" description="Helical" evidence="2">
    <location>
        <begin position="575"/>
        <end position="598"/>
    </location>
</feature>
<dbReference type="AlphaFoldDB" id="A0A1X6YLX0"/>
<keyword evidence="2" id="KW-1133">Transmembrane helix</keyword>
<feature type="transmembrane region" description="Helical" evidence="2">
    <location>
        <begin position="370"/>
        <end position="390"/>
    </location>
</feature>
<dbReference type="GO" id="GO:0022857">
    <property type="term" value="F:transmembrane transporter activity"/>
    <property type="evidence" value="ECO:0007669"/>
    <property type="project" value="UniProtKB-UniRule"/>
</dbReference>
<feature type="transmembrane region" description="Helical" evidence="2">
    <location>
        <begin position="641"/>
        <end position="663"/>
    </location>
</feature>
<dbReference type="InterPro" id="IPR011853">
    <property type="entry name" value="TRAP_DctM-Dct_fused"/>
</dbReference>
<comment type="function">
    <text evidence="1">Part of the tripartite ATP-independent periplasmic (TRAP) transport system.</text>
</comment>
<dbReference type="InterPro" id="IPR010656">
    <property type="entry name" value="DctM"/>
</dbReference>
<evidence type="ECO:0000256" key="1">
    <source>
        <dbReference type="RuleBase" id="RU369079"/>
    </source>
</evidence>
<dbReference type="PANTHER" id="PTHR43849">
    <property type="entry name" value="BLL3936 PROTEIN"/>
    <property type="match status" value="1"/>
</dbReference>
<evidence type="ECO:0000259" key="3">
    <source>
        <dbReference type="Pfam" id="PF06808"/>
    </source>
</evidence>
<protein>
    <submittedName>
        <fullName evidence="4">Sialic acid TRAP transporter permease protein SiaT</fullName>
    </submittedName>
</protein>
<feature type="transmembrane region" description="Helical" evidence="2">
    <location>
        <begin position="435"/>
        <end position="453"/>
    </location>
</feature>
<feature type="transmembrane region" description="Helical" evidence="2">
    <location>
        <begin position="36"/>
        <end position="54"/>
    </location>
</feature>
<evidence type="ECO:0000313" key="5">
    <source>
        <dbReference type="Proteomes" id="UP000193207"/>
    </source>
</evidence>
<keyword evidence="5" id="KW-1185">Reference proteome</keyword>
<keyword evidence="1" id="KW-1003">Cell membrane</keyword>
<dbReference type="Pfam" id="PF06808">
    <property type="entry name" value="DctM"/>
    <property type="match status" value="1"/>
</dbReference>
<name>A0A1X6YLX0_9RHOB</name>
<feature type="transmembrane region" description="Helical" evidence="2">
    <location>
        <begin position="203"/>
        <end position="226"/>
    </location>
</feature>
<dbReference type="OrthoDB" id="9759894at2"/>
<feature type="transmembrane region" description="Helical" evidence="2">
    <location>
        <begin position="489"/>
        <end position="508"/>
    </location>
</feature>
<sequence length="682" mass="72385">MADEPTNDRELTAEELHEIERKYDPELAFRTTGRSIALIVSVILVAMSAYHFYASGFGLVRELLHRGIHLSFVLGLVFLLFSWRRSTPQEPPAPAWYRPGGVPLLDMVFAIMAVGAALYLPLLPPQVVSIRVGNPSEMDVLMGTALLLLTLEATRRSVGPTLPIIALIFVAFAIFGPWAPGALKHGGASWEALINHLYMTNQGIYGIAIGVMAQYVFLFILFGVLATRIGLGQLFIDLAMVIAGRYAGGPAKVAIFSSAFMGTISGSSIANTVTTGALTIPAMKRVGYPAHFSGAVEATSSTGGQITPPILGAAAFIMVEYLEIPLRDILAAALFPALLHYFGIFIMVHLEARKLGLRGLAASELPKAGLVLRQHWLSVIPLFILVYLILSGKTPDYAAVYGIIACVVVGFLNPVNRLTLTDLWQALADGARNTLAVGAAAATVGVVVGVVTLTGVGFRLGYVVVQTATDMGGFLSALWPLSYFAIEQWALFVSLILIAIACIIMGAGIPTTATYIILVAVAAPALAVLNVEPLVAHFFVFYYGVLADITPPVALAAYAAAGIAGSNPFKTGNTAFRLGIAKALVPFVFVYSPALLLVTDGFTWASFTITLAGAMLGIGGLGVAFSGFLIAPLTRLERWAVALVSLLFIAPGLTTMAIGLVLWSPIALLQLQRRRETGNTAQ</sequence>
<accession>A0A1X6YLX0</accession>
<comment type="subcellular location">
    <subcellularLocation>
        <location evidence="1">Cell inner membrane</location>
        <topology evidence="1">Multi-pass membrane protein</topology>
    </subcellularLocation>
</comment>
<keyword evidence="1" id="KW-0997">Cell inner membrane</keyword>
<dbReference type="NCBIfam" id="TIGR02123">
    <property type="entry name" value="TRAP_fused"/>
    <property type="match status" value="1"/>
</dbReference>
<feature type="transmembrane region" description="Helical" evidence="2">
    <location>
        <begin position="104"/>
        <end position="122"/>
    </location>
</feature>
<feature type="domain" description="TRAP C4-dicarboxylate transport system permease DctM subunit" evidence="3">
    <location>
        <begin position="147"/>
        <end position="599"/>
    </location>
</feature>
<gene>
    <name evidence="4" type="primary">siaT_15</name>
    <name evidence="4" type="ORF">ROH8110_01097</name>
</gene>
<feature type="transmembrane region" description="Helical" evidence="2">
    <location>
        <begin position="604"/>
        <end position="629"/>
    </location>
</feature>
<proteinExistence type="predicted"/>
<keyword evidence="1" id="KW-0813">Transport</keyword>